<dbReference type="InterPro" id="IPR007603">
    <property type="entry name" value="Choline_transptr-like"/>
</dbReference>
<evidence type="ECO:0000256" key="6">
    <source>
        <dbReference type="ARBA" id="ARBA00022989"/>
    </source>
</evidence>
<dbReference type="AlphaFoldDB" id="A0AAX4K8D7"/>
<feature type="transmembrane region" description="Helical" evidence="8">
    <location>
        <begin position="124"/>
        <end position="145"/>
    </location>
</feature>
<comment type="function">
    <text evidence="1 8">Probably involved in transport through the plasma membrane.</text>
</comment>
<feature type="compositionally biased region" description="Low complexity" evidence="9">
    <location>
        <begin position="46"/>
        <end position="69"/>
    </location>
</feature>
<feature type="transmembrane region" description="Helical" evidence="8">
    <location>
        <begin position="376"/>
        <end position="396"/>
    </location>
</feature>
<evidence type="ECO:0000256" key="3">
    <source>
        <dbReference type="ARBA" id="ARBA00007168"/>
    </source>
</evidence>
<feature type="transmembrane region" description="Helical" evidence="8">
    <location>
        <begin position="337"/>
        <end position="356"/>
    </location>
</feature>
<dbReference type="KEGG" id="ker:91099602"/>
<feature type="transmembrane region" description="Helical" evidence="8">
    <location>
        <begin position="177"/>
        <end position="197"/>
    </location>
</feature>
<keyword evidence="7 8" id="KW-0472">Membrane</keyword>
<comment type="subcellular location">
    <subcellularLocation>
        <location evidence="8">Cell membrane</location>
        <topology evidence="8">Multi-pass membrane protein</topology>
    </subcellularLocation>
    <subcellularLocation>
        <location evidence="2">Membrane</location>
        <topology evidence="2">Multi-pass membrane protein</topology>
    </subcellularLocation>
</comment>
<sequence>MSAQQFYQGGNNNGYPDQGGYQTNNYNQQYAPPPPPQGYNQGGGYPQQQQQYQSPQNQGQGQYGMKPSQPYAPPQPPPQQQGYGDNSYHPESGGPPAYADTAPFSQANEKTGQRLNPKKRLNDPIFLVLFLAALAGFAVVSGIAIKSFVEVGGLGGGFGNGSQGGTGSSVTLDYHTVYLLLIVCALGLALAAVYLAMVRAFTRIIIEVTLALTVILNIGICIYYFIIKYWSGAIIFLVIALLSVFFYWSMRKRIPLAKLLLQVTIDITKHHPSVYVVVLLGLIVQSALSVWYTFTCIAVYVKWTPGSATCTGTSCSSGKVAGLIFYSTFAYLWTSQVVGNVILCTLAGGIFGGWYYYGPRVPTGGLPKRATLSAFIRASTLSLGSIAFGSLIVTILELIRLILQAVQQYEAGQGDTIGAIVACCAACCVGCIEGMIAWFNKYAYIEISLYGKSYIPAAKDTWALLKDRGIDALVNDSLVGTALMWGAYINGFLCAVFGYLYLRFTNPAYNADGQYSAPIILFSFLIGISEGQVINSAIDAGVSTIFVGLGEDPMVLAERSPALFELIRQTYPRVVEGVPRR</sequence>
<name>A0AAX4K8D7_9TREE</name>
<dbReference type="Pfam" id="PF04515">
    <property type="entry name" value="Choline_transpo"/>
    <property type="match status" value="1"/>
</dbReference>
<feature type="compositionally biased region" description="Low complexity" evidence="9">
    <location>
        <begin position="18"/>
        <end position="30"/>
    </location>
</feature>
<comment type="similarity">
    <text evidence="3 8">Belongs to the CTL (choline transporter-like) family.</text>
</comment>
<keyword evidence="5 8" id="KW-0812">Transmembrane</keyword>
<dbReference type="GeneID" id="91099602"/>
<evidence type="ECO:0000313" key="10">
    <source>
        <dbReference type="EMBL" id="WWD02756.1"/>
    </source>
</evidence>
<dbReference type="Proteomes" id="UP001358614">
    <property type="component" value="Chromosome 1"/>
</dbReference>
<organism evidence="10 11">
    <name type="scientific">Kwoniella europaea PYCC6329</name>
    <dbReference type="NCBI Taxonomy" id="1423913"/>
    <lineage>
        <taxon>Eukaryota</taxon>
        <taxon>Fungi</taxon>
        <taxon>Dikarya</taxon>
        <taxon>Basidiomycota</taxon>
        <taxon>Agaricomycotina</taxon>
        <taxon>Tremellomycetes</taxon>
        <taxon>Tremellales</taxon>
        <taxon>Cryptococcaceae</taxon>
        <taxon>Kwoniella</taxon>
    </lineage>
</organism>
<dbReference type="SUPFAM" id="SSF81995">
    <property type="entry name" value="beta-sandwich domain of Sec23/24"/>
    <property type="match status" value="1"/>
</dbReference>
<feature type="transmembrane region" description="Helical" evidence="8">
    <location>
        <begin position="482"/>
        <end position="502"/>
    </location>
</feature>
<evidence type="ECO:0000313" key="11">
    <source>
        <dbReference type="Proteomes" id="UP001358614"/>
    </source>
</evidence>
<protein>
    <recommendedName>
        <fullName evidence="4 8">Protein PNS1</fullName>
    </recommendedName>
</protein>
<accession>A0AAX4K8D7</accession>
<feature type="compositionally biased region" description="Pro residues" evidence="9">
    <location>
        <begin position="70"/>
        <end position="79"/>
    </location>
</feature>
<feature type="transmembrane region" description="Helical" evidence="8">
    <location>
        <begin position="306"/>
        <end position="325"/>
    </location>
</feature>
<gene>
    <name evidence="10" type="ORF">V865_000798</name>
</gene>
<keyword evidence="11" id="KW-1185">Reference proteome</keyword>
<evidence type="ECO:0000256" key="7">
    <source>
        <dbReference type="ARBA" id="ARBA00023136"/>
    </source>
</evidence>
<evidence type="ECO:0000256" key="8">
    <source>
        <dbReference type="RuleBase" id="RU368066"/>
    </source>
</evidence>
<evidence type="ECO:0000256" key="9">
    <source>
        <dbReference type="SAM" id="MobiDB-lite"/>
    </source>
</evidence>
<dbReference type="PANTHER" id="PTHR12385:SF4">
    <property type="entry name" value="PROTEIN PNS1"/>
    <property type="match status" value="1"/>
</dbReference>
<dbReference type="PANTHER" id="PTHR12385">
    <property type="entry name" value="CHOLINE TRANSPORTER-LIKE (SLC FAMILY 44)"/>
    <property type="match status" value="1"/>
</dbReference>
<dbReference type="RefSeq" id="XP_066080723.1">
    <property type="nucleotide sequence ID" value="XM_066224626.1"/>
</dbReference>
<feature type="transmembrane region" description="Helical" evidence="8">
    <location>
        <begin position="204"/>
        <end position="226"/>
    </location>
</feature>
<feature type="transmembrane region" description="Helical" evidence="8">
    <location>
        <begin position="232"/>
        <end position="250"/>
    </location>
</feature>
<evidence type="ECO:0000256" key="4">
    <source>
        <dbReference type="ARBA" id="ARBA00015388"/>
    </source>
</evidence>
<feature type="transmembrane region" description="Helical" evidence="8">
    <location>
        <begin position="417"/>
        <end position="439"/>
    </location>
</feature>
<evidence type="ECO:0000256" key="1">
    <source>
        <dbReference type="ARBA" id="ARBA00002957"/>
    </source>
</evidence>
<dbReference type="EMBL" id="CP144089">
    <property type="protein sequence ID" value="WWD02756.1"/>
    <property type="molecule type" value="Genomic_DNA"/>
</dbReference>
<evidence type="ECO:0000256" key="5">
    <source>
        <dbReference type="ARBA" id="ARBA00022692"/>
    </source>
</evidence>
<feature type="compositionally biased region" description="Polar residues" evidence="9">
    <location>
        <begin position="1"/>
        <end position="15"/>
    </location>
</feature>
<proteinExistence type="inferred from homology"/>
<reference evidence="10 11" key="1">
    <citation type="submission" date="2024-01" db="EMBL/GenBank/DDBJ databases">
        <title>Comparative genomics of Cryptococcus and Kwoniella reveals pathogenesis evolution and contrasting modes of karyotype evolution via chromosome fusion or intercentromeric recombination.</title>
        <authorList>
            <person name="Coelho M.A."/>
            <person name="David-Palma M."/>
            <person name="Shea T."/>
            <person name="Bowers K."/>
            <person name="McGinley-Smith S."/>
            <person name="Mohammad A.W."/>
            <person name="Gnirke A."/>
            <person name="Yurkov A.M."/>
            <person name="Nowrousian M."/>
            <person name="Sun S."/>
            <person name="Cuomo C.A."/>
            <person name="Heitman J."/>
        </authorList>
    </citation>
    <scope>NUCLEOTIDE SEQUENCE [LARGE SCALE GENOMIC DNA]</scope>
    <source>
        <strain evidence="10 11">PYCC6329</strain>
    </source>
</reference>
<feature type="region of interest" description="Disordered" evidence="9">
    <location>
        <begin position="1"/>
        <end position="103"/>
    </location>
</feature>
<feature type="transmembrane region" description="Helical" evidence="8">
    <location>
        <begin position="274"/>
        <end position="300"/>
    </location>
</feature>
<dbReference type="GO" id="GO:0005886">
    <property type="term" value="C:plasma membrane"/>
    <property type="evidence" value="ECO:0007669"/>
    <property type="project" value="UniProtKB-SubCell"/>
</dbReference>
<evidence type="ECO:0000256" key="2">
    <source>
        <dbReference type="ARBA" id="ARBA00004141"/>
    </source>
</evidence>
<dbReference type="GO" id="GO:0022857">
    <property type="term" value="F:transmembrane transporter activity"/>
    <property type="evidence" value="ECO:0007669"/>
    <property type="project" value="UniProtKB-UniRule"/>
</dbReference>
<keyword evidence="6 8" id="KW-1133">Transmembrane helix</keyword>